<dbReference type="InterPro" id="IPR004360">
    <property type="entry name" value="Glyas_Fos-R_dOase_dom"/>
</dbReference>
<accession>A0A225NNU7</accession>
<dbReference type="PANTHER" id="PTHR21366">
    <property type="entry name" value="GLYOXALASE FAMILY PROTEIN"/>
    <property type="match status" value="1"/>
</dbReference>
<dbReference type="EMBL" id="AQQR01000002">
    <property type="protein sequence ID" value="OWU76043.1"/>
    <property type="molecule type" value="Genomic_DNA"/>
</dbReference>
<comment type="caution">
    <text evidence="2">The sequence shown here is derived from an EMBL/GenBank/DDBJ whole genome shotgun (WGS) entry which is preliminary data.</text>
</comment>
<keyword evidence="3" id="KW-1185">Reference proteome</keyword>
<dbReference type="InterPro" id="IPR037523">
    <property type="entry name" value="VOC_core"/>
</dbReference>
<evidence type="ECO:0000259" key="1">
    <source>
        <dbReference type="PROSITE" id="PS51819"/>
    </source>
</evidence>
<organism evidence="2 3">
    <name type="scientific">Marinibacterium profundimaris</name>
    <dbReference type="NCBI Taxonomy" id="1679460"/>
    <lineage>
        <taxon>Bacteria</taxon>
        <taxon>Pseudomonadati</taxon>
        <taxon>Pseudomonadota</taxon>
        <taxon>Alphaproteobacteria</taxon>
        <taxon>Rhodobacterales</taxon>
        <taxon>Paracoccaceae</taxon>
        <taxon>Marinibacterium</taxon>
    </lineage>
</organism>
<reference evidence="2 3" key="1">
    <citation type="submission" date="2013-04" db="EMBL/GenBank/DDBJ databases">
        <title>Oceanicola sp. 22II1-22F33 Genome Sequencing.</title>
        <authorList>
            <person name="Lai Q."/>
            <person name="Li G."/>
            <person name="Shao Z."/>
        </authorList>
    </citation>
    <scope>NUCLEOTIDE SEQUENCE [LARGE SCALE GENOMIC DNA]</scope>
    <source>
        <strain evidence="2 3">22II1-22F33</strain>
    </source>
</reference>
<dbReference type="RefSeq" id="WP_088649240.1">
    <property type="nucleotide sequence ID" value="NZ_AQQR01000002.1"/>
</dbReference>
<dbReference type="InterPro" id="IPR050383">
    <property type="entry name" value="GlyoxalaseI/FosfomycinResist"/>
</dbReference>
<gene>
    <name evidence="2" type="ORF">ATO3_07695</name>
</gene>
<dbReference type="InterPro" id="IPR029068">
    <property type="entry name" value="Glyas_Bleomycin-R_OHBP_Dase"/>
</dbReference>
<evidence type="ECO:0000313" key="3">
    <source>
        <dbReference type="Proteomes" id="UP000215377"/>
    </source>
</evidence>
<dbReference type="SUPFAM" id="SSF54593">
    <property type="entry name" value="Glyoxalase/Bleomycin resistance protein/Dihydroxybiphenyl dioxygenase"/>
    <property type="match status" value="1"/>
</dbReference>
<dbReference type="Gene3D" id="3.10.180.10">
    <property type="entry name" value="2,3-Dihydroxybiphenyl 1,2-Dioxygenase, domain 1"/>
    <property type="match status" value="1"/>
</dbReference>
<feature type="domain" description="VOC" evidence="1">
    <location>
        <begin position="4"/>
        <end position="128"/>
    </location>
</feature>
<evidence type="ECO:0000313" key="2">
    <source>
        <dbReference type="EMBL" id="OWU76043.1"/>
    </source>
</evidence>
<proteinExistence type="predicted"/>
<dbReference type="PROSITE" id="PS51819">
    <property type="entry name" value="VOC"/>
    <property type="match status" value="1"/>
</dbReference>
<dbReference type="Pfam" id="PF00903">
    <property type="entry name" value="Glyoxalase"/>
    <property type="match status" value="1"/>
</dbReference>
<dbReference type="OrthoDB" id="9812656at2"/>
<sequence length="129" mass="13721">MLTTLDHLVLTVADIDATTRFYSGALGMEAISFTASGGGTRHALRYGSQKINLHPAGTAYEPRARVPTPGSADLCFLTDMPLEAWQSRLAGHGIEIIEGPVPRSGATGPLMSIYIRDPDGNLVEISLPD</sequence>
<protein>
    <recommendedName>
        <fullName evidence="1">VOC domain-containing protein</fullName>
    </recommendedName>
</protein>
<dbReference type="AlphaFoldDB" id="A0A225NNU7"/>
<dbReference type="CDD" id="cd07253">
    <property type="entry name" value="GLOD5"/>
    <property type="match status" value="1"/>
</dbReference>
<name>A0A225NNU7_9RHOB</name>
<dbReference type="Proteomes" id="UP000215377">
    <property type="component" value="Unassembled WGS sequence"/>
</dbReference>
<dbReference type="PANTHER" id="PTHR21366:SF14">
    <property type="entry name" value="GLYOXALASE DOMAIN-CONTAINING PROTEIN 5"/>
    <property type="match status" value="1"/>
</dbReference>